<organism evidence="2 3">
    <name type="scientific">Patella caerulea</name>
    <name type="common">Rayed Mediterranean limpet</name>
    <dbReference type="NCBI Taxonomy" id="87958"/>
    <lineage>
        <taxon>Eukaryota</taxon>
        <taxon>Metazoa</taxon>
        <taxon>Spiralia</taxon>
        <taxon>Lophotrochozoa</taxon>
        <taxon>Mollusca</taxon>
        <taxon>Gastropoda</taxon>
        <taxon>Patellogastropoda</taxon>
        <taxon>Patelloidea</taxon>
        <taxon>Patellidae</taxon>
        <taxon>Patella</taxon>
    </lineage>
</organism>
<dbReference type="Pfam" id="PF15993">
    <property type="entry name" value="Fuseless"/>
    <property type="match status" value="1"/>
</dbReference>
<evidence type="ECO:0000256" key="1">
    <source>
        <dbReference type="SAM" id="Phobius"/>
    </source>
</evidence>
<name>A0AAN8PPN4_PATCE</name>
<feature type="transmembrane region" description="Helical" evidence="1">
    <location>
        <begin position="26"/>
        <end position="46"/>
    </location>
</feature>
<dbReference type="EMBL" id="JAZGQO010000011">
    <property type="protein sequence ID" value="KAK6173760.1"/>
    <property type="molecule type" value="Genomic_DNA"/>
</dbReference>
<reference evidence="2 3" key="1">
    <citation type="submission" date="2024-01" db="EMBL/GenBank/DDBJ databases">
        <title>The genome of the rayed Mediterranean limpet Patella caerulea (Linnaeus, 1758).</title>
        <authorList>
            <person name="Anh-Thu Weber A."/>
            <person name="Halstead-Nussloch G."/>
        </authorList>
    </citation>
    <scope>NUCLEOTIDE SEQUENCE [LARGE SCALE GENOMIC DNA]</scope>
    <source>
        <strain evidence="2">AATW-2023a</strain>
        <tissue evidence="2">Whole specimen</tissue>
    </source>
</reference>
<keyword evidence="1" id="KW-1133">Transmembrane helix</keyword>
<proteinExistence type="predicted"/>
<keyword evidence="1" id="KW-0472">Membrane</keyword>
<keyword evidence="3" id="KW-1185">Reference proteome</keyword>
<feature type="transmembrane region" description="Helical" evidence="1">
    <location>
        <begin position="138"/>
        <end position="161"/>
    </location>
</feature>
<dbReference type="InterPro" id="IPR032751">
    <property type="entry name" value="Fuseless"/>
</dbReference>
<dbReference type="PANTHER" id="PTHR35270:SF2">
    <property type="entry name" value="FUSELESS, ISOFORM A"/>
    <property type="match status" value="1"/>
</dbReference>
<sequence length="242" mass="27250">MIDVDFYRSRYFKVSTRFHSKVNMPWFVPDALFTATVIHSLIIVVWRGLWHFLDLALFPDQMSATALYSLVIGYGVAIATMSIQNYIARISKCLEKQILCKIITEDLFILTVCVAPVSCWRGLWFLQDLYLFPSHEQLSYWVSHATGYLGLIILGSGNSLLVRGCKLDGEMADGEGVKADLEYFAHFKMQETPQTESLINNAKDINGGINDDTNGGINDINGDIADKPKDKPCTEIEQKLIL</sequence>
<dbReference type="PANTHER" id="PTHR35270">
    <property type="entry name" value="FUSELESS, ISOFORM A"/>
    <property type="match status" value="1"/>
</dbReference>
<evidence type="ECO:0000313" key="3">
    <source>
        <dbReference type="Proteomes" id="UP001347796"/>
    </source>
</evidence>
<comment type="caution">
    <text evidence="2">The sequence shown here is derived from an EMBL/GenBank/DDBJ whole genome shotgun (WGS) entry which is preliminary data.</text>
</comment>
<dbReference type="Proteomes" id="UP001347796">
    <property type="component" value="Unassembled WGS sequence"/>
</dbReference>
<gene>
    <name evidence="2" type="ORF">SNE40_017162</name>
</gene>
<accession>A0AAN8PPN4</accession>
<evidence type="ECO:0000313" key="2">
    <source>
        <dbReference type="EMBL" id="KAK6173760.1"/>
    </source>
</evidence>
<feature type="transmembrane region" description="Helical" evidence="1">
    <location>
        <begin position="66"/>
        <end position="87"/>
    </location>
</feature>
<dbReference type="AlphaFoldDB" id="A0AAN8PPN4"/>
<protein>
    <submittedName>
        <fullName evidence="2">Uncharacterized protein</fullName>
    </submittedName>
</protein>
<keyword evidence="1" id="KW-0812">Transmembrane</keyword>
<feature type="transmembrane region" description="Helical" evidence="1">
    <location>
        <begin position="107"/>
        <end position="126"/>
    </location>
</feature>